<dbReference type="InterPro" id="IPR041667">
    <property type="entry name" value="Cupin_8"/>
</dbReference>
<comment type="caution">
    <text evidence="18">The sequence shown here is derived from an EMBL/GenBank/DDBJ whole genome shotgun (WGS) entry which is preliminary data.</text>
</comment>
<keyword evidence="10" id="KW-0819">tRNA processing</keyword>
<dbReference type="Pfam" id="PF04072">
    <property type="entry name" value="LCM"/>
    <property type="match status" value="1"/>
</dbReference>
<dbReference type="InterPro" id="IPR007213">
    <property type="entry name" value="Ppm1/Ppm2/Tcmp"/>
</dbReference>
<dbReference type="InterPro" id="IPR029063">
    <property type="entry name" value="SAM-dependent_MTases_sf"/>
</dbReference>
<dbReference type="PANTHER" id="PTHR46529:SF1">
    <property type="entry name" value="TRNA WYBUTOSINE-SYNTHESIZING PROTEIN 4"/>
    <property type="match status" value="1"/>
</dbReference>
<accession>A0AAD9I6Z0</accession>
<dbReference type="SUPFAM" id="SSF53335">
    <property type="entry name" value="S-adenosyl-L-methionine-dependent methyltransferases"/>
    <property type="match status" value="1"/>
</dbReference>
<dbReference type="Pfam" id="PF13621">
    <property type="entry name" value="Cupin_8"/>
    <property type="match status" value="1"/>
</dbReference>
<organism evidence="18 19">
    <name type="scientific">Phyllachora maydis</name>
    <dbReference type="NCBI Taxonomy" id="1825666"/>
    <lineage>
        <taxon>Eukaryota</taxon>
        <taxon>Fungi</taxon>
        <taxon>Dikarya</taxon>
        <taxon>Ascomycota</taxon>
        <taxon>Pezizomycotina</taxon>
        <taxon>Sordariomycetes</taxon>
        <taxon>Sordariomycetidae</taxon>
        <taxon>Phyllachorales</taxon>
        <taxon>Phyllachoraceae</taxon>
        <taxon>Phyllachora</taxon>
    </lineage>
</organism>
<evidence type="ECO:0000256" key="2">
    <source>
        <dbReference type="ARBA" id="ARBA00004797"/>
    </source>
</evidence>
<evidence type="ECO:0000256" key="6">
    <source>
        <dbReference type="ARBA" id="ARBA00018045"/>
    </source>
</evidence>
<dbReference type="PROSITE" id="PS51184">
    <property type="entry name" value="JMJC"/>
    <property type="match status" value="1"/>
</dbReference>
<dbReference type="FunFam" id="2.60.120.650:FF:000043">
    <property type="entry name" value="tRNA wybutosine-synthesizing protein 4"/>
    <property type="match status" value="1"/>
</dbReference>
<dbReference type="GO" id="GO:0030488">
    <property type="term" value="P:tRNA methylation"/>
    <property type="evidence" value="ECO:0007669"/>
    <property type="project" value="TreeGrafter"/>
</dbReference>
<evidence type="ECO:0000259" key="17">
    <source>
        <dbReference type="PROSITE" id="PS51184"/>
    </source>
</evidence>
<dbReference type="Gene3D" id="6.10.140.1470">
    <property type="match status" value="1"/>
</dbReference>
<dbReference type="EC" id="2.1.1.290" evidence="5"/>
<keyword evidence="8" id="KW-0808">Transferase</keyword>
<name>A0AAD9I6Z0_9PEZI</name>
<dbReference type="SUPFAM" id="SSF50965">
    <property type="entry name" value="Galactose oxidase, central domain"/>
    <property type="match status" value="1"/>
</dbReference>
<keyword evidence="7" id="KW-0489">Methyltransferase</keyword>
<comment type="catalytic activity">
    <reaction evidence="15">
        <text>7-[(3S)-(3-amino-3-methoxycarbonyl)propyl]wyosine(37) in tRNA(Phe) + S-adenosyl-L-methionine + CO2 = wybutosine(37) in tRNA(Phe) + S-adenosyl-L-homocysteine + 2 H(+)</text>
        <dbReference type="Rhea" id="RHEA:37119"/>
        <dbReference type="Rhea" id="RHEA-COMP:11844"/>
        <dbReference type="Rhea" id="RHEA-COMP:11847"/>
        <dbReference type="ChEBI" id="CHEBI:15378"/>
        <dbReference type="ChEBI" id="CHEBI:16526"/>
        <dbReference type="ChEBI" id="CHEBI:57856"/>
        <dbReference type="ChEBI" id="CHEBI:59789"/>
        <dbReference type="ChEBI" id="CHEBI:73544"/>
        <dbReference type="ChEBI" id="CHEBI:74275"/>
        <dbReference type="EC" id="2.3.1.231"/>
    </reaction>
</comment>
<dbReference type="Gene3D" id="3.40.50.150">
    <property type="entry name" value="Vaccinia Virus protein VP39"/>
    <property type="match status" value="1"/>
</dbReference>
<proteinExistence type="inferred from homology"/>
<dbReference type="Proteomes" id="UP001217918">
    <property type="component" value="Unassembled WGS sequence"/>
</dbReference>
<reference evidence="18" key="1">
    <citation type="journal article" date="2023" name="Mol. Plant Microbe Interact.">
        <title>Elucidating the Obligate Nature and Biological Capacity of an Invasive Fungal Corn Pathogen.</title>
        <authorList>
            <person name="MacCready J.S."/>
            <person name="Roggenkamp E.M."/>
            <person name="Gdanetz K."/>
            <person name="Chilvers M.I."/>
        </authorList>
    </citation>
    <scope>NUCLEOTIDE SEQUENCE</scope>
    <source>
        <strain evidence="18">PM02</strain>
    </source>
</reference>
<dbReference type="PANTHER" id="PTHR46529">
    <property type="entry name" value="TRNA WYBUTOSINE-SYNTHESIZING PROTEIN 4"/>
    <property type="match status" value="1"/>
</dbReference>
<feature type="domain" description="JmjC" evidence="17">
    <location>
        <begin position="870"/>
        <end position="1016"/>
    </location>
</feature>
<dbReference type="Gene3D" id="2.60.120.650">
    <property type="entry name" value="Cupin"/>
    <property type="match status" value="1"/>
</dbReference>
<dbReference type="EMBL" id="JAQQPM010000005">
    <property type="protein sequence ID" value="KAK2071487.1"/>
    <property type="molecule type" value="Genomic_DNA"/>
</dbReference>
<feature type="region of interest" description="Disordered" evidence="16">
    <location>
        <begin position="1"/>
        <end position="28"/>
    </location>
</feature>
<keyword evidence="19" id="KW-1185">Reference proteome</keyword>
<evidence type="ECO:0000256" key="4">
    <source>
        <dbReference type="ARBA" id="ARBA00012155"/>
    </source>
</evidence>
<evidence type="ECO:0000256" key="5">
    <source>
        <dbReference type="ARBA" id="ARBA00012779"/>
    </source>
</evidence>
<evidence type="ECO:0000256" key="10">
    <source>
        <dbReference type="ARBA" id="ARBA00022694"/>
    </source>
</evidence>
<keyword evidence="9" id="KW-0949">S-adenosyl-L-methionine</keyword>
<comment type="pathway">
    <text evidence="2">tRNA modification; wybutosine-tRNA(Phe) biosynthesis.</text>
</comment>
<comment type="function">
    <text evidence="11">Probable S-adenosyl-L-methionine-dependent methyltransferase that acts as a component of the wybutosine biosynthesis pathway. Wybutosine is a hyper modified guanosine with a tricyclic base found at the 3'-position adjacent to the anticodon of eukaryotic phenylalanine tRNA. May methylate the carboxyl group of leucine residues to form alpha-leucine ester residues.</text>
</comment>
<gene>
    <name evidence="18" type="ORF">P8C59_005909</name>
</gene>
<evidence type="ECO:0000256" key="12">
    <source>
        <dbReference type="ARBA" id="ARBA00029750"/>
    </source>
</evidence>
<dbReference type="InterPro" id="IPR011043">
    <property type="entry name" value="Gal_Oxase/kelch_b-propeller"/>
</dbReference>
<evidence type="ECO:0000313" key="18">
    <source>
        <dbReference type="EMBL" id="KAK2071487.1"/>
    </source>
</evidence>
<dbReference type="EC" id="2.3.1.231" evidence="4"/>
<protein>
    <recommendedName>
        <fullName evidence="6">tRNA wybutosine-synthesizing protein 4</fullName>
        <ecNumber evidence="5">2.1.1.290</ecNumber>
        <ecNumber evidence="4">2.3.1.231</ecNumber>
    </recommendedName>
    <alternativeName>
        <fullName evidence="13">Leucine carboxyl methyltransferase 2</fullName>
    </alternativeName>
    <alternativeName>
        <fullName evidence="14">tRNA(Phe) (7-(3-amino-3-(methoxycarbonyl)propyl)wyosine(37)-N)-methoxycarbonyltransferase</fullName>
    </alternativeName>
    <alternativeName>
        <fullName evidence="12">tRNA(Phe) (7-(3-amino-3-carboxypropyl)wyosine(37)-O)-methyltransferase</fullName>
    </alternativeName>
</protein>
<evidence type="ECO:0000256" key="13">
    <source>
        <dbReference type="ARBA" id="ARBA00030231"/>
    </source>
</evidence>
<dbReference type="SMART" id="SM00558">
    <property type="entry name" value="JmjC"/>
    <property type="match status" value="1"/>
</dbReference>
<evidence type="ECO:0000256" key="9">
    <source>
        <dbReference type="ARBA" id="ARBA00022691"/>
    </source>
</evidence>
<evidence type="ECO:0000256" key="16">
    <source>
        <dbReference type="SAM" id="MobiDB-lite"/>
    </source>
</evidence>
<evidence type="ECO:0000313" key="19">
    <source>
        <dbReference type="Proteomes" id="UP001217918"/>
    </source>
</evidence>
<dbReference type="Pfam" id="PF13418">
    <property type="entry name" value="Beta-prop_TYW4"/>
    <property type="match status" value="1"/>
</dbReference>
<feature type="compositionally biased region" description="Acidic residues" evidence="16">
    <location>
        <begin position="408"/>
        <end position="419"/>
    </location>
</feature>
<comment type="similarity">
    <text evidence="3">Belongs to the methyltransferase superfamily. LCMT family.</text>
</comment>
<dbReference type="InterPro" id="IPR015915">
    <property type="entry name" value="Kelch-typ_b-propeller"/>
</dbReference>
<evidence type="ECO:0000256" key="1">
    <source>
        <dbReference type="ARBA" id="ARBA00001806"/>
    </source>
</evidence>
<evidence type="ECO:0000256" key="14">
    <source>
        <dbReference type="ARBA" id="ARBA00030847"/>
    </source>
</evidence>
<dbReference type="InterPro" id="IPR003347">
    <property type="entry name" value="JmjC_dom"/>
</dbReference>
<comment type="catalytic activity">
    <reaction evidence="1">
        <text>7-[(3S)-3-amino-3-carboxypropyl]wyosine(37) in tRNA(Phe) + S-adenosyl-L-methionine = 7-[(3S)-(3-amino-3-methoxycarbonyl)propyl]wyosine(37) in tRNA(Phe) + S-adenosyl-L-homocysteine</text>
        <dbReference type="Rhea" id="RHEA:36903"/>
        <dbReference type="Rhea" id="RHEA-COMP:10379"/>
        <dbReference type="Rhea" id="RHEA-COMP:11844"/>
        <dbReference type="ChEBI" id="CHEBI:57856"/>
        <dbReference type="ChEBI" id="CHEBI:59789"/>
        <dbReference type="ChEBI" id="CHEBI:73543"/>
        <dbReference type="ChEBI" id="CHEBI:74275"/>
        <dbReference type="EC" id="2.1.1.290"/>
    </reaction>
</comment>
<feature type="region of interest" description="Disordered" evidence="16">
    <location>
        <begin position="407"/>
        <end position="427"/>
    </location>
</feature>
<dbReference type="SUPFAM" id="SSF51197">
    <property type="entry name" value="Clavaminate synthase-like"/>
    <property type="match status" value="1"/>
</dbReference>
<dbReference type="AlphaFoldDB" id="A0AAD9I6Z0"/>
<dbReference type="GO" id="GO:0031591">
    <property type="term" value="P:wybutosine biosynthetic process"/>
    <property type="evidence" value="ECO:0007669"/>
    <property type="project" value="TreeGrafter"/>
</dbReference>
<evidence type="ECO:0000256" key="7">
    <source>
        <dbReference type="ARBA" id="ARBA00022603"/>
    </source>
</evidence>
<evidence type="ECO:0000256" key="15">
    <source>
        <dbReference type="ARBA" id="ARBA00049250"/>
    </source>
</evidence>
<evidence type="ECO:0000256" key="8">
    <source>
        <dbReference type="ARBA" id="ARBA00022679"/>
    </source>
</evidence>
<dbReference type="Gene3D" id="2.120.10.80">
    <property type="entry name" value="Kelch-type beta propeller"/>
    <property type="match status" value="1"/>
</dbReference>
<feature type="compositionally biased region" description="Polar residues" evidence="16">
    <location>
        <begin position="11"/>
        <end position="28"/>
    </location>
</feature>
<evidence type="ECO:0000256" key="3">
    <source>
        <dbReference type="ARBA" id="ARBA00010703"/>
    </source>
</evidence>
<evidence type="ECO:0000256" key="11">
    <source>
        <dbReference type="ARBA" id="ARBA00025588"/>
    </source>
</evidence>
<sequence>MTRSRRKQDRASTAQEAQDDQVMSTNSSSIVSKRSVERLYYPNEPHFFRFFVKKFQRRAPLINRGYWLRLHVVDVAVRNFLRQPASRAKKVVVNLGCGSDVLPWQCLMRCPAHCRDVLFVDVDFPDLMRRKRQTVLDTPELRQVFDGLEAVDEDGSLVLLRSERYAHVGLDLRRVGDLQAALSSLVDVSACSFLFVAEVSITYMDTEGADGVIKWASSLADAEFCLLEQMLPDGPGHPFASTMLRHFDKLNTPLKSVHRYAGLDEQTERFRARGWTSARACTLWQAWADPAFVSSAERQALDAVEPFDEWEEFALFGSHYCLVSAMNEGAASRRAPVAWAAAPPTARGLAAVPEKAGVMGYAALPGAKGQRRFGAAARVYDRRIMHAMGLGNNNRLPTCDVFRPTRCDDDEDDDDDDDGLTFYPGGPSARMGHTLTTIGPVGCLLAGGRESPSKGLRDCWIFNPTMGTWARTHDLPVALYRHAVTQLGDSAWALLMGGKTTTTATFGGCLLFHPARGWLPCELEVDEASSDDYTPVSGAVFAWLRGETSPRRPSGEGIFAGGLKADGVISEQLFRWSLRWGQDTKKPIMSLSPLLRRPYLSPLFCRFGAACTYSAASGTLFILGGVVKDRLLEHNEEVVECGAPFIDEDGDAGSLHRHVYRVTFAAPHAPRPLLVGHSVAAAYDDTTHFLCVGGGATCFSMGTHWNRGVYTLAASNSHGAPGHAGLWELEQTVDIAPARQAGQDGIGRHGAPAAENVEVEVTPVPRLKCASAGHFSQLVRQARPVILEELDLGPCLSTWSLESLARKVGHDREVVVHEADSDVMDFKAKNFGYVTMGFAALADRVRQGDKLYLRALAGHRPAEKPAVLADDFPGLAGDFVLPPALDFVTAHLFSSVLRVSGPVTMWLHYDVMANVYCQIGGSKRMLLFPPSDVQHYFPLAPGASSSSVDVFAQLGAPALGGSHPHEAVLGPGDVLFLPPLWLHAATPLTSPGVAVNVFFRDLEHGYSAAKDVYGNRDLAPYERGRQDVAKIARSFQTLPVQVREFYLTRLADELRQGI</sequence>
<dbReference type="GO" id="GO:0008175">
    <property type="term" value="F:tRNA methyltransferase activity"/>
    <property type="evidence" value="ECO:0007669"/>
    <property type="project" value="TreeGrafter"/>
</dbReference>